<name>F8NPG5_SERL9</name>
<dbReference type="RefSeq" id="XP_007315266.1">
    <property type="nucleotide sequence ID" value="XM_007315204.1"/>
</dbReference>
<dbReference type="EMBL" id="GL945431">
    <property type="protein sequence ID" value="EGO27175.1"/>
    <property type="molecule type" value="Genomic_DNA"/>
</dbReference>
<organism>
    <name type="scientific">Serpula lacrymans var. lacrymans (strain S7.9)</name>
    <name type="common">Dry rot fungus</name>
    <dbReference type="NCBI Taxonomy" id="578457"/>
    <lineage>
        <taxon>Eukaryota</taxon>
        <taxon>Fungi</taxon>
        <taxon>Dikarya</taxon>
        <taxon>Basidiomycota</taxon>
        <taxon>Agaricomycotina</taxon>
        <taxon>Agaricomycetes</taxon>
        <taxon>Agaricomycetidae</taxon>
        <taxon>Boletales</taxon>
        <taxon>Coniophorineae</taxon>
        <taxon>Serpulaceae</taxon>
        <taxon>Serpula</taxon>
    </lineage>
</organism>
<accession>F8NPG5</accession>
<evidence type="ECO:0000313" key="1">
    <source>
        <dbReference type="EMBL" id="EGO27175.1"/>
    </source>
</evidence>
<dbReference type="KEGG" id="sla:SERLADRAFT_381492"/>
<protein>
    <submittedName>
        <fullName evidence="1">Uncharacterized protein</fullName>
    </submittedName>
</protein>
<sequence>MPLPSCLASCQLCLPSIVVLQKAVVPIRTLLNSPLHISRENRTERLAEVLPAKPHWPSSKIYI</sequence>
<gene>
    <name evidence="1" type="ORF">SERLADRAFT_381492</name>
</gene>
<dbReference type="AlphaFoldDB" id="F8NPG5"/>
<reference evidence="1" key="1">
    <citation type="submission" date="2011-04" db="EMBL/GenBank/DDBJ databases">
        <title>Evolution of plant cell wall degrading machinery underlies the functional diversity of forest fungi.</title>
        <authorList>
            <consortium name="US DOE Joint Genome Institute (JGI-PGF)"/>
            <person name="Eastwood D.C."/>
            <person name="Floudas D."/>
            <person name="Binder M."/>
            <person name="Majcherczyk A."/>
            <person name="Schneider P."/>
            <person name="Aerts A."/>
            <person name="Asiegbu F.O."/>
            <person name="Baker S.E."/>
            <person name="Barry K."/>
            <person name="Bendiksby M."/>
            <person name="Blumentritt M."/>
            <person name="Coutinho P.M."/>
            <person name="Cullen D."/>
            <person name="Cullen D."/>
            <person name="Gathman A."/>
            <person name="Goodell B."/>
            <person name="Henrissat B."/>
            <person name="Ihrmark K."/>
            <person name="Kauserud H."/>
            <person name="Kohler A."/>
            <person name="LaButti K."/>
            <person name="Lapidus A."/>
            <person name="Lavin J.L."/>
            <person name="Lee Y.-H."/>
            <person name="Lindquist E."/>
            <person name="Lilly W."/>
            <person name="Lucas S."/>
            <person name="Morin E."/>
            <person name="Murat C."/>
            <person name="Oguiza J.A."/>
            <person name="Park J."/>
            <person name="Pisabarro A.G."/>
            <person name="Riley R."/>
            <person name="Rosling A."/>
            <person name="Salamov A."/>
            <person name="Schmidt O."/>
            <person name="Schmutz J."/>
            <person name="Skrede I."/>
            <person name="Stenlid J."/>
            <person name="Wiebenga A."/>
            <person name="Xie X."/>
            <person name="Kues U."/>
            <person name="Hibbett D.S."/>
            <person name="Hoffmeister D."/>
            <person name="Hogberg N."/>
            <person name="Martin F."/>
            <person name="Grigoriev I.V."/>
            <person name="Watkinson S.C."/>
        </authorList>
    </citation>
    <scope>NUCLEOTIDE SEQUENCE</scope>
    <source>
        <strain evidence="1">S7.9</strain>
    </source>
</reference>
<dbReference type="Proteomes" id="UP000008064">
    <property type="component" value="Unassembled WGS sequence"/>
</dbReference>
<dbReference type="GeneID" id="18810949"/>
<dbReference type="HOGENOM" id="CLU_2887205_0_0_1"/>
<proteinExistence type="predicted"/>